<feature type="transmembrane region" description="Helical" evidence="6">
    <location>
        <begin position="60"/>
        <end position="85"/>
    </location>
</feature>
<keyword evidence="4 6" id="KW-0472">Membrane</keyword>
<dbReference type="InterPro" id="IPR036259">
    <property type="entry name" value="MFS_trans_sf"/>
</dbReference>
<feature type="compositionally biased region" description="Low complexity" evidence="5">
    <location>
        <begin position="313"/>
        <end position="328"/>
    </location>
</feature>
<dbReference type="GO" id="GO:0022857">
    <property type="term" value="F:transmembrane transporter activity"/>
    <property type="evidence" value="ECO:0007669"/>
    <property type="project" value="InterPro"/>
</dbReference>
<evidence type="ECO:0000256" key="6">
    <source>
        <dbReference type="SAM" id="Phobius"/>
    </source>
</evidence>
<sequence>MTTTMGLLSAITTGWWGHFGEQYGRTRVLAAATLGLFLTDLTFILVSTPHSPFAAHGHKLLIISPIVEGALGGWSTLQGATMAYVSDCTSDGSRAQIFSRFSGVFYFGFSIGPMIGAYLIRHPIFSFPGSSPSSVPVLHNGQPTVTSVFYVAAMCSFINLLLVVFLFPESISKKKTQSGKPVVPAPAPGPEQGVAEGSDLEVAIAVKQGWSTQRLLDPLALLAPKKIPRPEGGHRTDWSLTVLGLSLFMFLLASGIFQIKYLYAEHVYEWGAEQLSYYITLMGAVRCIYLLLIMPHLIQWFKPKPKPRSKLGPSTSTSAHATSTSKPSTVPPAGKKPKPTLGQIAKEMDFDLLLLRSSFFVEFLSHTLVSLIPPTAGAGPFIAFTSLSCFGTGVHPAVNSLALCILRTQAEASSAAGGPPQDDSNAGALFGALAAIQATGQMILGPLIFGVVYSATVAVFPKAIFATAAAITVVALALLCLLRPDVALRARQRQRMNRHDETERGRSRVRKDLGLSTSSPILGRNVSPASSSGNAN</sequence>
<dbReference type="AlphaFoldDB" id="K5V5H5"/>
<evidence type="ECO:0000256" key="1">
    <source>
        <dbReference type="ARBA" id="ARBA00004141"/>
    </source>
</evidence>
<dbReference type="EMBL" id="JH930470">
    <property type="protein sequence ID" value="EKM57891.1"/>
    <property type="molecule type" value="Genomic_DNA"/>
</dbReference>
<accession>K5V5H5</accession>
<protein>
    <recommendedName>
        <fullName evidence="7">Major facilitator superfamily (MFS) profile domain-containing protein</fullName>
    </recommendedName>
</protein>
<organism evidence="8 9">
    <name type="scientific">Phanerochaete carnosa (strain HHB-10118-sp)</name>
    <name type="common">White-rot fungus</name>
    <name type="synonym">Peniophora carnosa</name>
    <dbReference type="NCBI Taxonomy" id="650164"/>
    <lineage>
        <taxon>Eukaryota</taxon>
        <taxon>Fungi</taxon>
        <taxon>Dikarya</taxon>
        <taxon>Basidiomycota</taxon>
        <taxon>Agaricomycotina</taxon>
        <taxon>Agaricomycetes</taxon>
        <taxon>Polyporales</taxon>
        <taxon>Phanerochaetaceae</taxon>
        <taxon>Phanerochaete</taxon>
    </lineage>
</organism>
<keyword evidence="2 6" id="KW-0812">Transmembrane</keyword>
<evidence type="ECO:0000256" key="5">
    <source>
        <dbReference type="SAM" id="MobiDB-lite"/>
    </source>
</evidence>
<dbReference type="PANTHER" id="PTHR23507">
    <property type="entry name" value="ZGC:174356"/>
    <property type="match status" value="1"/>
</dbReference>
<feature type="domain" description="Major facilitator superfamily (MFS) profile" evidence="7">
    <location>
        <begin position="1"/>
        <end position="171"/>
    </location>
</feature>
<dbReference type="Proteomes" id="UP000008370">
    <property type="component" value="Unassembled WGS sequence"/>
</dbReference>
<feature type="region of interest" description="Disordered" evidence="5">
    <location>
        <begin position="309"/>
        <end position="338"/>
    </location>
</feature>
<dbReference type="RefSeq" id="XP_007393232.1">
    <property type="nucleotide sequence ID" value="XM_007393170.1"/>
</dbReference>
<reference evidence="8 9" key="1">
    <citation type="journal article" date="2012" name="BMC Genomics">
        <title>Comparative genomics of the white-rot fungi, Phanerochaete carnosa and P. chrysosporium, to elucidate the genetic basis of the distinct wood types they colonize.</title>
        <authorList>
            <person name="Suzuki H."/>
            <person name="MacDonald J."/>
            <person name="Syed K."/>
            <person name="Salamov A."/>
            <person name="Hori C."/>
            <person name="Aerts A."/>
            <person name="Henrissat B."/>
            <person name="Wiebenga A."/>
            <person name="vanKuyk P.A."/>
            <person name="Barry K."/>
            <person name="Lindquist E."/>
            <person name="LaButti K."/>
            <person name="Lapidus A."/>
            <person name="Lucas S."/>
            <person name="Coutinho P."/>
            <person name="Gong Y."/>
            <person name="Samejima M."/>
            <person name="Mahadevan R."/>
            <person name="Abou-Zaid M."/>
            <person name="de Vries R.P."/>
            <person name="Igarashi K."/>
            <person name="Yadav J.S."/>
            <person name="Grigoriev I.V."/>
            <person name="Master E.R."/>
        </authorList>
    </citation>
    <scope>NUCLEOTIDE SEQUENCE [LARGE SCALE GENOMIC DNA]</scope>
    <source>
        <strain evidence="8 9">HHB-10118-sp</strain>
    </source>
</reference>
<name>K5V5H5_PHACS</name>
<proteinExistence type="predicted"/>
<evidence type="ECO:0000313" key="8">
    <source>
        <dbReference type="EMBL" id="EKM57891.1"/>
    </source>
</evidence>
<feature type="region of interest" description="Disordered" evidence="5">
    <location>
        <begin position="516"/>
        <end position="536"/>
    </location>
</feature>
<evidence type="ECO:0000256" key="2">
    <source>
        <dbReference type="ARBA" id="ARBA00022692"/>
    </source>
</evidence>
<dbReference type="InterPro" id="IPR011701">
    <property type="entry name" value="MFS"/>
</dbReference>
<feature type="transmembrane region" description="Helical" evidence="6">
    <location>
        <begin position="97"/>
        <end position="120"/>
    </location>
</feature>
<dbReference type="PROSITE" id="PS50850">
    <property type="entry name" value="MFS"/>
    <property type="match status" value="1"/>
</dbReference>
<dbReference type="PANTHER" id="PTHR23507:SF1">
    <property type="entry name" value="FI18259P1-RELATED"/>
    <property type="match status" value="1"/>
</dbReference>
<dbReference type="GO" id="GO:0016020">
    <property type="term" value="C:membrane"/>
    <property type="evidence" value="ECO:0007669"/>
    <property type="project" value="UniProtKB-SubCell"/>
</dbReference>
<feature type="transmembrane region" description="Helical" evidence="6">
    <location>
        <begin position="275"/>
        <end position="298"/>
    </location>
</feature>
<dbReference type="SUPFAM" id="SSF103473">
    <property type="entry name" value="MFS general substrate transporter"/>
    <property type="match status" value="1"/>
</dbReference>
<comment type="subcellular location">
    <subcellularLocation>
        <location evidence="1">Membrane</location>
        <topology evidence="1">Multi-pass membrane protein</topology>
    </subcellularLocation>
</comment>
<feature type="compositionally biased region" description="Polar residues" evidence="5">
    <location>
        <begin position="527"/>
        <end position="536"/>
    </location>
</feature>
<feature type="transmembrane region" description="Helical" evidence="6">
    <location>
        <begin position="28"/>
        <end position="48"/>
    </location>
</feature>
<feature type="transmembrane region" description="Helical" evidence="6">
    <location>
        <begin position="427"/>
        <end position="453"/>
    </location>
</feature>
<evidence type="ECO:0000313" key="9">
    <source>
        <dbReference type="Proteomes" id="UP000008370"/>
    </source>
</evidence>
<dbReference type="KEGG" id="pco:PHACADRAFT_251794"/>
<dbReference type="InterPro" id="IPR020846">
    <property type="entry name" value="MFS_dom"/>
</dbReference>
<evidence type="ECO:0000259" key="7">
    <source>
        <dbReference type="PROSITE" id="PS50850"/>
    </source>
</evidence>
<evidence type="ECO:0000256" key="4">
    <source>
        <dbReference type="ARBA" id="ARBA00023136"/>
    </source>
</evidence>
<feature type="transmembrane region" description="Helical" evidence="6">
    <location>
        <begin position="459"/>
        <end position="482"/>
    </location>
</feature>
<gene>
    <name evidence="8" type="ORF">PHACADRAFT_251794</name>
</gene>
<feature type="transmembrane region" description="Helical" evidence="6">
    <location>
        <begin position="148"/>
        <end position="167"/>
    </location>
</feature>
<keyword evidence="3 6" id="KW-1133">Transmembrane helix</keyword>
<keyword evidence="9" id="KW-1185">Reference proteome</keyword>
<feature type="transmembrane region" description="Helical" evidence="6">
    <location>
        <begin position="238"/>
        <end position="263"/>
    </location>
</feature>
<dbReference type="GeneID" id="18915321"/>
<dbReference type="InParanoid" id="K5V5H5"/>
<dbReference type="Gene3D" id="1.20.1250.20">
    <property type="entry name" value="MFS general substrate transporter like domains"/>
    <property type="match status" value="1"/>
</dbReference>
<dbReference type="Pfam" id="PF07690">
    <property type="entry name" value="MFS_1"/>
    <property type="match status" value="1"/>
</dbReference>
<evidence type="ECO:0000256" key="3">
    <source>
        <dbReference type="ARBA" id="ARBA00022989"/>
    </source>
</evidence>
<dbReference type="HOGENOM" id="CLU_017517_1_0_1"/>
<dbReference type="OrthoDB" id="3026777at2759"/>